<evidence type="ECO:0000313" key="1">
    <source>
        <dbReference type="EMBL" id="MFC0263828.1"/>
    </source>
</evidence>
<accession>A0ABV6FVC2</accession>
<proteinExistence type="predicted"/>
<keyword evidence="2" id="KW-1185">Reference proteome</keyword>
<organism evidence="1 2">
    <name type="scientific">Fontibacter flavus</name>
    <dbReference type="NCBI Taxonomy" id="654838"/>
    <lineage>
        <taxon>Bacteria</taxon>
        <taxon>Pseudomonadati</taxon>
        <taxon>Bacteroidota</taxon>
        <taxon>Cytophagia</taxon>
        <taxon>Cytophagales</taxon>
        <taxon>Cyclobacteriaceae</taxon>
        <taxon>Fontibacter</taxon>
    </lineage>
</organism>
<dbReference type="RefSeq" id="WP_382388338.1">
    <property type="nucleotide sequence ID" value="NZ_JBHLWI010000038.1"/>
</dbReference>
<dbReference type="Proteomes" id="UP001589797">
    <property type="component" value="Unassembled WGS sequence"/>
</dbReference>
<reference evidence="1 2" key="1">
    <citation type="submission" date="2024-09" db="EMBL/GenBank/DDBJ databases">
        <authorList>
            <person name="Sun Q."/>
            <person name="Mori K."/>
        </authorList>
    </citation>
    <scope>NUCLEOTIDE SEQUENCE [LARGE SCALE GENOMIC DNA]</scope>
    <source>
        <strain evidence="1 2">CCM 7650</strain>
    </source>
</reference>
<evidence type="ECO:0000313" key="2">
    <source>
        <dbReference type="Proteomes" id="UP001589797"/>
    </source>
</evidence>
<name>A0ABV6FVC2_9BACT</name>
<sequence>MNSNTYNEDVLTKEDNLRYLKEQICPISNRKIKQSPYLAEVFKSDERTLWIANLITHYRHNIITYWDKCWGHNGYRYRRDWFGDYDEEKAKVNERAKRQIIRKAHKILIDCGITPETFSNLEGTTEETMKIAKKFLTPKSQK</sequence>
<comment type="caution">
    <text evidence="1">The sequence shown here is derived from an EMBL/GenBank/DDBJ whole genome shotgun (WGS) entry which is preliminary data.</text>
</comment>
<gene>
    <name evidence="1" type="ORF">ACFFIP_14130</name>
</gene>
<protein>
    <submittedName>
        <fullName evidence="1">Uncharacterized protein</fullName>
    </submittedName>
</protein>
<dbReference type="EMBL" id="JBHLWI010000038">
    <property type="protein sequence ID" value="MFC0263828.1"/>
    <property type="molecule type" value="Genomic_DNA"/>
</dbReference>